<dbReference type="GO" id="GO:0032993">
    <property type="term" value="C:protein-DNA complex"/>
    <property type="evidence" value="ECO:0007669"/>
    <property type="project" value="TreeGrafter"/>
</dbReference>
<dbReference type="InterPro" id="IPR036390">
    <property type="entry name" value="WH_DNA-bd_sf"/>
</dbReference>
<dbReference type="InterPro" id="IPR000847">
    <property type="entry name" value="LysR_HTH_N"/>
</dbReference>
<protein>
    <submittedName>
        <fullName evidence="7">LysR family transcriptional regulator</fullName>
    </submittedName>
</protein>
<keyword evidence="4" id="KW-0804">Transcription</keyword>
<dbReference type="EMBL" id="PYGA01000013">
    <property type="protein sequence ID" value="PSK95889.1"/>
    <property type="molecule type" value="Genomic_DNA"/>
</dbReference>
<dbReference type="InterPro" id="IPR005119">
    <property type="entry name" value="LysR_subst-bd"/>
</dbReference>
<evidence type="ECO:0000313" key="7">
    <source>
        <dbReference type="EMBL" id="PSK95889.1"/>
    </source>
</evidence>
<proteinExistence type="inferred from homology"/>
<dbReference type="Pfam" id="PF03466">
    <property type="entry name" value="LysR_substrate"/>
    <property type="match status" value="1"/>
</dbReference>
<comment type="caution">
    <text evidence="7">The sequence shown here is derived from an EMBL/GenBank/DDBJ whole genome shotgun (WGS) entry which is preliminary data.</text>
</comment>
<sequence length="304" mass="32289">MLSLPALRLLHELRLRGTLTGAAEALFISRSAASHQLAVVQRAVGVPLTEKVGRGLRLTETGAELALRAERVLRELEEAEAAVERGRGTPSGTVRVGVVQTIAVRILAGVLTDLRRDHPQLRVEAHGRTTEDAVAAVRSAESDLAVVPSYGRSPLLVPAGLHREHLFHDPVRLAVAAGHPLAHRSGAVRMAELAGERWIAGDRRGYFGRLVPDLCREGGFEPDIVHRSTDFTVVAALVGAGHGVALIPASADLHRWPGVRTAAIDAEGAGREVVALVREGSTERPGVHAVVRAFHRHSPAAGTG</sequence>
<dbReference type="GO" id="GO:0003700">
    <property type="term" value="F:DNA-binding transcription factor activity"/>
    <property type="evidence" value="ECO:0007669"/>
    <property type="project" value="InterPro"/>
</dbReference>
<dbReference type="Proteomes" id="UP000240542">
    <property type="component" value="Unassembled WGS sequence"/>
</dbReference>
<keyword evidence="3" id="KW-0238">DNA-binding</keyword>
<feature type="domain" description="HTH lysR-type" evidence="6">
    <location>
        <begin position="2"/>
        <end position="59"/>
    </location>
</feature>
<dbReference type="InterPro" id="IPR036388">
    <property type="entry name" value="WH-like_DNA-bd_sf"/>
</dbReference>
<gene>
    <name evidence="7" type="ORF">CLV63_11352</name>
</gene>
<dbReference type="PANTHER" id="PTHR30346:SF29">
    <property type="entry name" value="LYSR SUBSTRATE-BINDING"/>
    <property type="match status" value="1"/>
</dbReference>
<evidence type="ECO:0000313" key="8">
    <source>
        <dbReference type="Proteomes" id="UP000240542"/>
    </source>
</evidence>
<evidence type="ECO:0000256" key="5">
    <source>
        <dbReference type="SAM" id="Coils"/>
    </source>
</evidence>
<accession>A0A2P8DFA5</accession>
<organism evidence="7 8">
    <name type="scientific">Murinocardiopsis flavida</name>
    <dbReference type="NCBI Taxonomy" id="645275"/>
    <lineage>
        <taxon>Bacteria</taxon>
        <taxon>Bacillati</taxon>
        <taxon>Actinomycetota</taxon>
        <taxon>Actinomycetes</taxon>
        <taxon>Streptosporangiales</taxon>
        <taxon>Nocardiopsidaceae</taxon>
        <taxon>Murinocardiopsis</taxon>
    </lineage>
</organism>
<evidence type="ECO:0000259" key="6">
    <source>
        <dbReference type="PROSITE" id="PS50931"/>
    </source>
</evidence>
<dbReference type="PROSITE" id="PS50931">
    <property type="entry name" value="HTH_LYSR"/>
    <property type="match status" value="1"/>
</dbReference>
<keyword evidence="8" id="KW-1185">Reference proteome</keyword>
<reference evidence="7 8" key="1">
    <citation type="submission" date="2018-03" db="EMBL/GenBank/DDBJ databases">
        <title>Genomic Encyclopedia of Archaeal and Bacterial Type Strains, Phase II (KMG-II): from individual species to whole genera.</title>
        <authorList>
            <person name="Goeker M."/>
        </authorList>
    </citation>
    <scope>NUCLEOTIDE SEQUENCE [LARGE SCALE GENOMIC DNA]</scope>
    <source>
        <strain evidence="7 8">DSM 45312</strain>
    </source>
</reference>
<comment type="similarity">
    <text evidence="1">Belongs to the LysR transcriptional regulatory family.</text>
</comment>
<dbReference type="PANTHER" id="PTHR30346">
    <property type="entry name" value="TRANSCRIPTIONAL DUAL REGULATOR HCAR-RELATED"/>
    <property type="match status" value="1"/>
</dbReference>
<dbReference type="GO" id="GO:0003677">
    <property type="term" value="F:DNA binding"/>
    <property type="evidence" value="ECO:0007669"/>
    <property type="project" value="UniProtKB-KW"/>
</dbReference>
<evidence type="ECO:0000256" key="3">
    <source>
        <dbReference type="ARBA" id="ARBA00023125"/>
    </source>
</evidence>
<dbReference type="Pfam" id="PF00126">
    <property type="entry name" value="HTH_1"/>
    <property type="match status" value="1"/>
</dbReference>
<dbReference type="AlphaFoldDB" id="A0A2P8DFA5"/>
<dbReference type="RefSeq" id="WP_106584350.1">
    <property type="nucleotide sequence ID" value="NZ_PYGA01000013.1"/>
</dbReference>
<dbReference type="SUPFAM" id="SSF46785">
    <property type="entry name" value="Winged helix' DNA-binding domain"/>
    <property type="match status" value="1"/>
</dbReference>
<evidence type="ECO:0000256" key="1">
    <source>
        <dbReference type="ARBA" id="ARBA00009437"/>
    </source>
</evidence>
<keyword evidence="5" id="KW-0175">Coiled coil</keyword>
<evidence type="ECO:0000256" key="2">
    <source>
        <dbReference type="ARBA" id="ARBA00023015"/>
    </source>
</evidence>
<name>A0A2P8DFA5_9ACTN</name>
<dbReference type="Gene3D" id="3.40.190.10">
    <property type="entry name" value="Periplasmic binding protein-like II"/>
    <property type="match status" value="2"/>
</dbReference>
<feature type="coiled-coil region" evidence="5">
    <location>
        <begin position="62"/>
        <end position="89"/>
    </location>
</feature>
<evidence type="ECO:0000256" key="4">
    <source>
        <dbReference type="ARBA" id="ARBA00023163"/>
    </source>
</evidence>
<keyword evidence="2" id="KW-0805">Transcription regulation</keyword>
<dbReference type="OrthoDB" id="3673085at2"/>
<dbReference type="Gene3D" id="1.10.10.10">
    <property type="entry name" value="Winged helix-like DNA-binding domain superfamily/Winged helix DNA-binding domain"/>
    <property type="match status" value="1"/>
</dbReference>
<dbReference type="SUPFAM" id="SSF53850">
    <property type="entry name" value="Periplasmic binding protein-like II"/>
    <property type="match status" value="1"/>
</dbReference>